<dbReference type="PANTHER" id="PTHR47926">
    <property type="entry name" value="PENTATRICOPEPTIDE REPEAT-CONTAINING PROTEIN"/>
    <property type="match status" value="1"/>
</dbReference>
<evidence type="ECO:0000259" key="5">
    <source>
        <dbReference type="Pfam" id="PF01918"/>
    </source>
</evidence>
<dbReference type="InterPro" id="IPR002885">
    <property type="entry name" value="PPR_rpt"/>
</dbReference>
<dbReference type="NCBIfam" id="TIGR00756">
    <property type="entry name" value="PPR"/>
    <property type="match status" value="2"/>
</dbReference>
<evidence type="ECO:0000256" key="4">
    <source>
        <dbReference type="SAM" id="MobiDB-lite"/>
    </source>
</evidence>
<name>A0A0E0GTG9_ORYNI</name>
<keyword evidence="1" id="KW-0677">Repeat</keyword>
<dbReference type="Gene3D" id="3.30.110.20">
    <property type="entry name" value="Alba-like domain"/>
    <property type="match status" value="1"/>
</dbReference>
<dbReference type="STRING" id="4536.A0A0E0GTG9"/>
<dbReference type="FunFam" id="1.25.40.10:FF:001236">
    <property type="entry name" value="Pentatricopeptide repeat-containing protein At3g28660"/>
    <property type="match status" value="1"/>
</dbReference>
<sequence length="815" mass="87614">MDRYQRVERPRPESAIEENEIRITAQGLIRNYVSYATSLLQDRRIKEIVLKAMGQAISKSVAVAEIIKKRVPGLYQDTSISSVSITDVWEPIEEGLVPLEMTRHVSMISITLSPRDLDKNSPGYQTPVYVEQPRQQPRLQQAPPPPQRQVRQPPPDYEEEGGVDVEGVGVEEVMVVMVDMETIKVGTTKVVGTMITKVGMVAMIIREDMVAMIIKGDMVVVDMATTKADMETTKKMVDITEDGVACAGGAIGITVAGTNEAEVAVFLVEGDMAAAGGEEWVAVVDEETEDPSSEQMGEENPWATGGLQAKQTAIPTARAGRACVRTSPSKPSPSFCHSLLSSRLLPSAAAASSPTAPTLPVQALLTTAGLLPPRHRDLSLVALNSFLRVLSGRASSPAHPLLAFRLLLLMLSPASPLPPPDHLSFPFALSAAAAVSPSPGTQLHALLVKNGLFPSDHYVATALLQLHAARPDDARRVFDELPRREAIHYDLVIGAYARAGMAAEGLGVFRAMFMDGVAPDAVVLTTAITACAQAGALECGEWVHRYVERSAPGLLGDAFVGSALVSMYAKCGCLEQAVRVFDGMPERNDYVWGTMVGAFAVHGRAEEAVSCLDRMAREDGVRPDGVAVLGALSACAHAGKVDDGLRLLREMSRRYGVAPGHEHYACTVDMLCRVDRLEDAVALIETMPMAPLASVWGSVLTGCRTYANVELAEVAAAELGKLGAGPDEGVYVQLSNIYLDANRKDDARRVRKLIGSRGIRKVPAYSEVEVDGVVSSFVADDQAHPQRVEIWEVLRLLADQMGGELDEGETMAELS</sequence>
<keyword evidence="7" id="KW-1185">Reference proteome</keyword>
<feature type="repeat" description="PPR" evidence="3">
    <location>
        <begin position="485"/>
        <end position="519"/>
    </location>
</feature>
<dbReference type="Proteomes" id="UP000006591">
    <property type="component" value="Chromosome 3"/>
</dbReference>
<dbReference type="InterPro" id="IPR046960">
    <property type="entry name" value="PPR_At4g14850-like_plant"/>
</dbReference>
<feature type="region of interest" description="Disordered" evidence="4">
    <location>
        <begin position="134"/>
        <end position="163"/>
    </location>
</feature>
<dbReference type="eggNOG" id="KOG4197">
    <property type="taxonomic scope" value="Eukaryota"/>
</dbReference>
<dbReference type="Gramene" id="ONIVA03G34950.1">
    <property type="protein sequence ID" value="ONIVA03G34950.1"/>
    <property type="gene ID" value="ONIVA03G34950"/>
</dbReference>
<evidence type="ECO:0000313" key="7">
    <source>
        <dbReference type="Proteomes" id="UP000006591"/>
    </source>
</evidence>
<reference evidence="6" key="2">
    <citation type="submission" date="2018-04" db="EMBL/GenBank/DDBJ databases">
        <title>OnivRS2 (Oryza nivara Reference Sequence Version 2).</title>
        <authorList>
            <person name="Zhang J."/>
            <person name="Kudrna D."/>
            <person name="Lee S."/>
            <person name="Talag J."/>
            <person name="Rajasekar S."/>
            <person name="Welchert J."/>
            <person name="Hsing Y.-I."/>
            <person name="Wing R.A."/>
        </authorList>
    </citation>
    <scope>NUCLEOTIDE SEQUENCE [LARGE SCALE GENOMIC DNA]</scope>
    <source>
        <strain evidence="6">SL10</strain>
    </source>
</reference>
<dbReference type="eggNOG" id="KOG2567">
    <property type="taxonomic scope" value="Eukaryota"/>
</dbReference>
<accession>A0A0E0GTG9</accession>
<dbReference type="FunFam" id="3.30.110.20:FF:000003">
    <property type="entry name" value="DNA/RNA-binding protein Alba 1"/>
    <property type="match status" value="1"/>
</dbReference>
<dbReference type="FunFam" id="1.25.40.10:FF:000807">
    <property type="entry name" value="Os03g0735200 protein"/>
    <property type="match status" value="1"/>
</dbReference>
<evidence type="ECO:0000313" key="6">
    <source>
        <dbReference type="EnsemblPlants" id="ONIVA03G34950.1"/>
    </source>
</evidence>
<dbReference type="InterPro" id="IPR036882">
    <property type="entry name" value="Alba-like_dom_sf"/>
</dbReference>
<dbReference type="InterPro" id="IPR046848">
    <property type="entry name" value="E_motif"/>
</dbReference>
<feature type="repeat" description="PPR" evidence="3">
    <location>
        <begin position="588"/>
        <end position="623"/>
    </location>
</feature>
<protein>
    <recommendedName>
        <fullName evidence="5">DNA/RNA-binding protein Alba-like domain-containing protein</fullName>
    </recommendedName>
</protein>
<feature type="domain" description="DNA/RNA-binding protein Alba-like" evidence="5">
    <location>
        <begin position="19"/>
        <end position="82"/>
    </location>
</feature>
<dbReference type="AlphaFoldDB" id="A0A0E0GTG9"/>
<organism evidence="6">
    <name type="scientific">Oryza nivara</name>
    <name type="common">Indian wild rice</name>
    <name type="synonym">Oryza sativa f. spontanea</name>
    <dbReference type="NCBI Taxonomy" id="4536"/>
    <lineage>
        <taxon>Eukaryota</taxon>
        <taxon>Viridiplantae</taxon>
        <taxon>Streptophyta</taxon>
        <taxon>Embryophyta</taxon>
        <taxon>Tracheophyta</taxon>
        <taxon>Spermatophyta</taxon>
        <taxon>Magnoliopsida</taxon>
        <taxon>Liliopsida</taxon>
        <taxon>Poales</taxon>
        <taxon>Poaceae</taxon>
        <taxon>BOP clade</taxon>
        <taxon>Oryzoideae</taxon>
        <taxon>Oryzeae</taxon>
        <taxon>Oryzinae</taxon>
        <taxon>Oryza</taxon>
    </lineage>
</organism>
<dbReference type="Pfam" id="PF20431">
    <property type="entry name" value="E_motif"/>
    <property type="match status" value="1"/>
</dbReference>
<dbReference type="Gene3D" id="1.25.40.10">
    <property type="entry name" value="Tetratricopeptide repeat domain"/>
    <property type="match status" value="2"/>
</dbReference>
<dbReference type="InterPro" id="IPR011990">
    <property type="entry name" value="TPR-like_helical_dom_sf"/>
</dbReference>
<evidence type="ECO:0000256" key="1">
    <source>
        <dbReference type="ARBA" id="ARBA00022737"/>
    </source>
</evidence>
<dbReference type="EnsemblPlants" id="ONIVA03G34950.1">
    <property type="protein sequence ID" value="ONIVA03G34950.1"/>
    <property type="gene ID" value="ONIVA03G34950"/>
</dbReference>
<evidence type="ECO:0000256" key="2">
    <source>
        <dbReference type="ARBA" id="ARBA00022946"/>
    </source>
</evidence>
<feature type="compositionally biased region" description="Pro residues" evidence="4">
    <location>
        <begin position="142"/>
        <end position="155"/>
    </location>
</feature>
<dbReference type="HOGENOM" id="CLU_346615_0_0_1"/>
<reference evidence="6" key="1">
    <citation type="submission" date="2015-04" db="UniProtKB">
        <authorList>
            <consortium name="EnsemblPlants"/>
        </authorList>
    </citation>
    <scope>IDENTIFICATION</scope>
    <source>
        <strain evidence="6">SL10</strain>
    </source>
</reference>
<evidence type="ECO:0000256" key="3">
    <source>
        <dbReference type="PROSITE-ProRule" id="PRU00708"/>
    </source>
</evidence>
<dbReference type="Pfam" id="PF01535">
    <property type="entry name" value="PPR"/>
    <property type="match status" value="4"/>
</dbReference>
<proteinExistence type="predicted"/>
<dbReference type="SUPFAM" id="SSF82704">
    <property type="entry name" value="AlbA-like"/>
    <property type="match status" value="1"/>
</dbReference>
<dbReference type="PROSITE" id="PS51375">
    <property type="entry name" value="PPR"/>
    <property type="match status" value="2"/>
</dbReference>
<dbReference type="InterPro" id="IPR002775">
    <property type="entry name" value="DNA/RNA-bd_Alba-like"/>
</dbReference>
<dbReference type="GO" id="GO:0009451">
    <property type="term" value="P:RNA modification"/>
    <property type="evidence" value="ECO:0007669"/>
    <property type="project" value="InterPro"/>
</dbReference>
<dbReference type="GO" id="GO:0003723">
    <property type="term" value="F:RNA binding"/>
    <property type="evidence" value="ECO:0007669"/>
    <property type="project" value="InterPro"/>
</dbReference>
<keyword evidence="2" id="KW-0809">Transit peptide</keyword>
<dbReference type="Pfam" id="PF01918">
    <property type="entry name" value="Alba"/>
    <property type="match status" value="1"/>
</dbReference>
<dbReference type="PANTHER" id="PTHR47926:SF437">
    <property type="entry name" value="PENTACOTRIPEPTIDE-REPEAT REGION OF PRORP DOMAIN-CONTAINING PROTEIN"/>
    <property type="match status" value="1"/>
</dbReference>